<evidence type="ECO:0000256" key="2">
    <source>
        <dbReference type="SAM" id="Phobius"/>
    </source>
</evidence>
<accession>A0ABV7SMZ9</accession>
<name>A0ABV7SMZ9_9ACTN</name>
<dbReference type="NCBIfam" id="TIGR01167">
    <property type="entry name" value="LPXTG_anchor"/>
    <property type="match status" value="1"/>
</dbReference>
<protein>
    <submittedName>
        <fullName evidence="4">LPXTG cell wall anchor domain-containing protein</fullName>
    </submittedName>
</protein>
<feature type="transmembrane region" description="Helical" evidence="2">
    <location>
        <begin position="315"/>
        <end position="337"/>
    </location>
</feature>
<feature type="compositionally biased region" description="Low complexity" evidence="1">
    <location>
        <begin position="42"/>
        <end position="115"/>
    </location>
</feature>
<organism evidence="4 5">
    <name type="scientific">Streptomyces yaanensis</name>
    <dbReference type="NCBI Taxonomy" id="1142239"/>
    <lineage>
        <taxon>Bacteria</taxon>
        <taxon>Bacillati</taxon>
        <taxon>Actinomycetota</taxon>
        <taxon>Actinomycetes</taxon>
        <taxon>Kitasatosporales</taxon>
        <taxon>Streptomycetaceae</taxon>
        <taxon>Streptomyces</taxon>
    </lineage>
</organism>
<gene>
    <name evidence="4" type="ORF">ACFOZ0_34730</name>
</gene>
<feature type="chain" id="PRO_5045691402" evidence="3">
    <location>
        <begin position="44"/>
        <end position="347"/>
    </location>
</feature>
<feature type="signal peptide" evidence="3">
    <location>
        <begin position="1"/>
        <end position="43"/>
    </location>
</feature>
<dbReference type="EMBL" id="JBHRWR010000048">
    <property type="protein sequence ID" value="MFC3578327.1"/>
    <property type="molecule type" value="Genomic_DNA"/>
</dbReference>
<feature type="compositionally biased region" description="Acidic residues" evidence="1">
    <location>
        <begin position="116"/>
        <end position="128"/>
    </location>
</feature>
<keyword evidence="2" id="KW-0472">Membrane</keyword>
<reference evidence="5" key="1">
    <citation type="journal article" date="2019" name="Int. J. Syst. Evol. Microbiol.">
        <title>The Global Catalogue of Microorganisms (GCM) 10K type strain sequencing project: providing services to taxonomists for standard genome sequencing and annotation.</title>
        <authorList>
            <consortium name="The Broad Institute Genomics Platform"/>
            <consortium name="The Broad Institute Genome Sequencing Center for Infectious Disease"/>
            <person name="Wu L."/>
            <person name="Ma J."/>
        </authorList>
    </citation>
    <scope>NUCLEOTIDE SEQUENCE [LARGE SCALE GENOMIC DNA]</scope>
    <source>
        <strain evidence="5">CGMCC 4.7035</strain>
    </source>
</reference>
<evidence type="ECO:0000256" key="3">
    <source>
        <dbReference type="SAM" id="SignalP"/>
    </source>
</evidence>
<evidence type="ECO:0000313" key="5">
    <source>
        <dbReference type="Proteomes" id="UP001595701"/>
    </source>
</evidence>
<feature type="region of interest" description="Disordered" evidence="1">
    <location>
        <begin position="275"/>
        <end position="298"/>
    </location>
</feature>
<feature type="non-terminal residue" evidence="4">
    <location>
        <position position="1"/>
    </location>
</feature>
<proteinExistence type="predicted"/>
<comment type="caution">
    <text evidence="4">The sequence shown here is derived from an EMBL/GenBank/DDBJ whole genome shotgun (WGS) entry which is preliminary data.</text>
</comment>
<keyword evidence="5" id="KW-1185">Reference proteome</keyword>
<keyword evidence="2" id="KW-1133">Transmembrane helix</keyword>
<keyword evidence="2" id="KW-0812">Transmembrane</keyword>
<sequence>RAASPRHTGLFEVFMKLRRVLAASAATAALAPLALLSAPTAFAEDPSSSPSSSVSATETAATQSPTSPAPETGITTTPAGTESTTPSSSASAPLAPVAKPSKSATTSATPSGSAEPTDEPSGDCTDQDSDYKSKLDAKLTGLPGKIAVGSGWHPFTLKVTNPTKSTLKDVIFYAGVGPADEDAENPFKPSQVQLQAKVDGAWVDVEDEGYSFGYLELSDIDAGRTVDYQLRLNVKADAPIGAGLTVGGGVYFDEEENCVGAGQAGYIVEIVKSGTDTGGTRPQEGGKVPLPTTKPNSANTQLVTGSLASTGSSSALPTIALVGGVAVIVGGGAVFAVRRRKTGGQAA</sequence>
<evidence type="ECO:0000256" key="1">
    <source>
        <dbReference type="SAM" id="MobiDB-lite"/>
    </source>
</evidence>
<evidence type="ECO:0000313" key="4">
    <source>
        <dbReference type="EMBL" id="MFC3578327.1"/>
    </source>
</evidence>
<dbReference type="RefSeq" id="WP_386277173.1">
    <property type="nucleotide sequence ID" value="NZ_JBHRWR010000048.1"/>
</dbReference>
<keyword evidence="3" id="KW-0732">Signal</keyword>
<feature type="region of interest" description="Disordered" evidence="1">
    <location>
        <begin position="42"/>
        <end position="130"/>
    </location>
</feature>
<dbReference type="Proteomes" id="UP001595701">
    <property type="component" value="Unassembled WGS sequence"/>
</dbReference>